<organism evidence="2">
    <name type="scientific">marine sediment metagenome</name>
    <dbReference type="NCBI Taxonomy" id="412755"/>
    <lineage>
        <taxon>unclassified sequences</taxon>
        <taxon>metagenomes</taxon>
        <taxon>ecological metagenomes</taxon>
    </lineage>
</organism>
<dbReference type="InterPro" id="IPR011022">
    <property type="entry name" value="Arrestin_C-like"/>
</dbReference>
<sequence>TLEGTIVGDVTFDKSSYNAGDTIKASMNVKNTGTRDILSESVSIKVKVTRLDNWVANAALGSKSEDEKTQTYNFDYTQRIAPGGTGTVSATFKSPKELSTSVGMISLAGDYHVVMTVSIEGKEIGSRELTLTLH</sequence>
<comment type="caution">
    <text evidence="2">The sequence shown here is derived from an EMBL/GenBank/DDBJ whole genome shotgun (WGS) entry which is preliminary data.</text>
</comment>
<name>X0S915_9ZZZZ</name>
<dbReference type="EMBL" id="BARS01007047">
    <property type="protein sequence ID" value="GAF77518.1"/>
    <property type="molecule type" value="Genomic_DNA"/>
</dbReference>
<proteinExistence type="predicted"/>
<evidence type="ECO:0000259" key="1">
    <source>
        <dbReference type="Pfam" id="PF02752"/>
    </source>
</evidence>
<feature type="domain" description="Arrestin C-terminal-like" evidence="1">
    <location>
        <begin position="4"/>
        <end position="133"/>
    </location>
</feature>
<evidence type="ECO:0000313" key="2">
    <source>
        <dbReference type="EMBL" id="GAF77518.1"/>
    </source>
</evidence>
<dbReference type="Gene3D" id="2.60.40.10">
    <property type="entry name" value="Immunoglobulins"/>
    <property type="match status" value="1"/>
</dbReference>
<dbReference type="AlphaFoldDB" id="X0S915"/>
<feature type="non-terminal residue" evidence="2">
    <location>
        <position position="1"/>
    </location>
</feature>
<accession>X0S915</accession>
<reference evidence="2" key="1">
    <citation type="journal article" date="2014" name="Front. Microbiol.">
        <title>High frequency of phylogenetically diverse reductive dehalogenase-homologous genes in deep subseafloor sedimentary metagenomes.</title>
        <authorList>
            <person name="Kawai M."/>
            <person name="Futagami T."/>
            <person name="Toyoda A."/>
            <person name="Takaki Y."/>
            <person name="Nishi S."/>
            <person name="Hori S."/>
            <person name="Arai W."/>
            <person name="Tsubouchi T."/>
            <person name="Morono Y."/>
            <person name="Uchiyama I."/>
            <person name="Ito T."/>
            <person name="Fujiyama A."/>
            <person name="Inagaki F."/>
            <person name="Takami H."/>
        </authorList>
    </citation>
    <scope>NUCLEOTIDE SEQUENCE</scope>
    <source>
        <strain evidence="2">Expedition CK06-06</strain>
    </source>
</reference>
<protein>
    <recommendedName>
        <fullName evidence="1">Arrestin C-terminal-like domain-containing protein</fullName>
    </recommendedName>
</protein>
<dbReference type="Pfam" id="PF02752">
    <property type="entry name" value="Arrestin_C"/>
    <property type="match status" value="1"/>
</dbReference>
<dbReference type="InterPro" id="IPR013783">
    <property type="entry name" value="Ig-like_fold"/>
</dbReference>
<gene>
    <name evidence="2" type="ORF">S01H1_13644</name>
</gene>